<protein>
    <recommendedName>
        <fullName evidence="1">ATPase domain-containing protein</fullName>
    </recommendedName>
</protein>
<gene>
    <name evidence="2" type="ORF">GLOINDRAFT_328252</name>
</gene>
<dbReference type="SUPFAM" id="SSF52540">
    <property type="entry name" value="P-loop containing nucleoside triphosphate hydrolases"/>
    <property type="match status" value="1"/>
</dbReference>
<evidence type="ECO:0000313" key="2">
    <source>
        <dbReference type="EMBL" id="ESA01085.1"/>
    </source>
</evidence>
<proteinExistence type="predicted"/>
<dbReference type="AlphaFoldDB" id="U9SYX6"/>
<dbReference type="PANTHER" id="PTHR37096">
    <property type="entry name" value="YALI0E33429P"/>
    <property type="match status" value="1"/>
</dbReference>
<reference evidence="2" key="1">
    <citation type="submission" date="2013-07" db="EMBL/GenBank/DDBJ databases">
        <title>The genome of an arbuscular mycorrhizal fungus provides insights into the evolution of the oldest plant symbiosis.</title>
        <authorList>
            <consortium name="DOE Joint Genome Institute"/>
            <person name="Tisserant E."/>
            <person name="Malbreil M."/>
            <person name="Kuo A."/>
            <person name="Kohler A."/>
            <person name="Symeonidi A."/>
            <person name="Balestrini R."/>
            <person name="Charron P."/>
            <person name="Duensing N."/>
            <person name="Frei-dit-Frey N."/>
            <person name="Gianinazzi-Pearson V."/>
            <person name="Gilbert B."/>
            <person name="Handa Y."/>
            <person name="Hijri M."/>
            <person name="Kaul R."/>
            <person name="Kawaguchi M."/>
            <person name="Krajinski F."/>
            <person name="Lammers P."/>
            <person name="Lapierre D."/>
            <person name="Masclaux F.G."/>
            <person name="Murat C."/>
            <person name="Morin E."/>
            <person name="Ndikumana S."/>
            <person name="Pagni M."/>
            <person name="Petitpierre D."/>
            <person name="Requena N."/>
            <person name="Rosikiewicz P."/>
            <person name="Riley R."/>
            <person name="Saito K."/>
            <person name="San Clemente H."/>
            <person name="Shapiro H."/>
            <person name="van Tuinen D."/>
            <person name="Becard G."/>
            <person name="Bonfante P."/>
            <person name="Paszkowski U."/>
            <person name="Shachar-Hill Y."/>
            <person name="Young J.P."/>
            <person name="Sanders I.R."/>
            <person name="Henrissat B."/>
            <person name="Rensing S.A."/>
            <person name="Grigoriev I.V."/>
            <person name="Corradi N."/>
            <person name="Roux C."/>
            <person name="Martin F."/>
        </authorList>
    </citation>
    <scope>NUCLEOTIDE SEQUENCE</scope>
    <source>
        <strain evidence="2">DAOM 197198</strain>
    </source>
</reference>
<feature type="domain" description="ATPase" evidence="1">
    <location>
        <begin position="40"/>
        <end position="255"/>
    </location>
</feature>
<evidence type="ECO:0000259" key="1">
    <source>
        <dbReference type="Pfam" id="PF01637"/>
    </source>
</evidence>
<dbReference type="HOGENOM" id="CLU_514984_0_0_1"/>
<dbReference type="GO" id="GO:0005524">
    <property type="term" value="F:ATP binding"/>
    <property type="evidence" value="ECO:0007669"/>
    <property type="project" value="InterPro"/>
</dbReference>
<dbReference type="EMBL" id="KI296750">
    <property type="protein sequence ID" value="ESA01085.1"/>
    <property type="molecule type" value="Genomic_DNA"/>
</dbReference>
<accession>U9SYX6</accession>
<dbReference type="PANTHER" id="PTHR37096:SF1">
    <property type="entry name" value="AAA+ ATPASE DOMAIN-CONTAINING PROTEIN"/>
    <property type="match status" value="1"/>
</dbReference>
<dbReference type="InterPro" id="IPR051667">
    <property type="entry name" value="Archaeal_ATPase_domain"/>
</dbReference>
<sequence length="529" mass="62573">MFAFKRLNIPRTYNFSFGHNYVNYMQKVNLSQFSRKKFDLFNRKQEFDLLTTKFSSNTPEIHVILGPSDSGKTTLVRQVVQNGNFNPLFIDLRNSSGILLLRDIRSEFQNFFESIFIKPKTKLETVNKLDYKLLKKISSSLPNLSYWKNHNIPPPILVIDEANKLFEEYKTLFKAFLSWLKLIIQNNQFHVVLTSSEPFFLDWMEYSLHTMRLTPHVVGDLSIEEAKQFVNHELENNDCMEFKHDFDYVRSFTGTRMSFITNFVYDYSIRGNGLDYIYNPEYIRMRWGLDPKYCESRAKYNNFPIYWEKSHFITAMKALVEAEDQGFILEDDLIKEIGYKAVRSLVDYRYLYRRPNFGLNSDLTNPPAESKYYDLSGLRTSVYITESRLSEFLMFAFKRLNIPRTYNFSFGHNYVNYMQKVNLSQFSRKKFDLFNRKQEFDLLTTKFSSNIPEISHVILGPSGGAKCIFLLSDIRSEFQNFFESIFIKPKPKLETGNKLDYQLLEKISNSLPNLSYWKNHNIPPRLHLS</sequence>
<organism evidence="2">
    <name type="scientific">Rhizophagus irregularis (strain DAOM 181602 / DAOM 197198 / MUCL 43194)</name>
    <name type="common">Arbuscular mycorrhizal fungus</name>
    <name type="synonym">Glomus intraradices</name>
    <dbReference type="NCBI Taxonomy" id="747089"/>
    <lineage>
        <taxon>Eukaryota</taxon>
        <taxon>Fungi</taxon>
        <taxon>Fungi incertae sedis</taxon>
        <taxon>Mucoromycota</taxon>
        <taxon>Glomeromycotina</taxon>
        <taxon>Glomeromycetes</taxon>
        <taxon>Glomerales</taxon>
        <taxon>Glomeraceae</taxon>
        <taxon>Rhizophagus</taxon>
    </lineage>
</organism>
<dbReference type="Pfam" id="PF01637">
    <property type="entry name" value="ATPase_2"/>
    <property type="match status" value="1"/>
</dbReference>
<dbReference type="VEuPathDB" id="FungiDB:RhiirFUN_025764"/>
<dbReference type="InterPro" id="IPR011579">
    <property type="entry name" value="ATPase_dom"/>
</dbReference>
<dbReference type="Gene3D" id="3.40.50.300">
    <property type="entry name" value="P-loop containing nucleotide triphosphate hydrolases"/>
    <property type="match status" value="1"/>
</dbReference>
<name>U9SYX6_RHIID</name>
<dbReference type="InterPro" id="IPR027417">
    <property type="entry name" value="P-loop_NTPase"/>
</dbReference>